<dbReference type="AlphaFoldDB" id="A0AA35UJG4"/>
<evidence type="ECO:0000256" key="3">
    <source>
        <dbReference type="ARBA" id="ARBA00022618"/>
    </source>
</evidence>
<dbReference type="GO" id="GO:0008360">
    <property type="term" value="P:regulation of cell shape"/>
    <property type="evidence" value="ECO:0007669"/>
    <property type="project" value="UniProtKB-KW"/>
</dbReference>
<dbReference type="InterPro" id="IPR050226">
    <property type="entry name" value="NagZ_Beta-hexosaminidase"/>
</dbReference>
<feature type="binding site" evidence="11">
    <location>
        <position position="67"/>
    </location>
    <ligand>
        <name>substrate</name>
    </ligand>
</feature>
<keyword evidence="2 11" id="KW-0963">Cytoplasm</keyword>
<dbReference type="GO" id="GO:0005975">
    <property type="term" value="P:carbohydrate metabolic process"/>
    <property type="evidence" value="ECO:0007669"/>
    <property type="project" value="InterPro"/>
</dbReference>
<feature type="site" description="Important for catalytic activity" evidence="11">
    <location>
        <position position="179"/>
    </location>
</feature>
<dbReference type="Proteomes" id="UP001158598">
    <property type="component" value="Chromosome"/>
</dbReference>
<comment type="catalytic activity">
    <reaction evidence="1 11">
        <text>Hydrolysis of terminal non-reducing N-acetyl-D-hexosamine residues in N-acetyl-beta-D-hexosaminides.</text>
        <dbReference type="EC" id="3.2.1.52"/>
    </reaction>
</comment>
<evidence type="ECO:0000256" key="1">
    <source>
        <dbReference type="ARBA" id="ARBA00001231"/>
    </source>
</evidence>
<comment type="subcellular location">
    <subcellularLocation>
        <location evidence="11">Cytoplasm</location>
    </subcellularLocation>
</comment>
<dbReference type="FunFam" id="3.20.20.300:FF:000001">
    <property type="entry name" value="Beta-hexosaminidase"/>
    <property type="match status" value="1"/>
</dbReference>
<evidence type="ECO:0000313" key="13">
    <source>
        <dbReference type="EMBL" id="CAI8858108.1"/>
    </source>
</evidence>
<feature type="binding site" evidence="11">
    <location>
        <begin position="168"/>
        <end position="169"/>
    </location>
    <ligand>
        <name>substrate</name>
    </ligand>
</feature>
<dbReference type="SUPFAM" id="SSF51445">
    <property type="entry name" value="(Trans)glycosidases"/>
    <property type="match status" value="1"/>
</dbReference>
<dbReference type="Pfam" id="PF00933">
    <property type="entry name" value="Glyco_hydro_3"/>
    <property type="match status" value="1"/>
</dbReference>
<keyword evidence="3 11" id="KW-0132">Cell division</keyword>
<evidence type="ECO:0000256" key="6">
    <source>
        <dbReference type="ARBA" id="ARBA00022984"/>
    </source>
</evidence>
<comment type="similarity">
    <text evidence="11">Belongs to the glycosyl hydrolase 3 family. NagZ subfamily.</text>
</comment>
<dbReference type="EMBL" id="OX458332">
    <property type="protein sequence ID" value="CAI8858108.1"/>
    <property type="molecule type" value="Genomic_DNA"/>
</dbReference>
<dbReference type="GO" id="GO:0051301">
    <property type="term" value="P:cell division"/>
    <property type="evidence" value="ECO:0007669"/>
    <property type="project" value="UniProtKB-KW"/>
</dbReference>
<name>A0AA35UJG4_METCP</name>
<dbReference type="GO" id="GO:0005737">
    <property type="term" value="C:cytoplasm"/>
    <property type="evidence" value="ECO:0007669"/>
    <property type="project" value="UniProtKB-SubCell"/>
</dbReference>
<dbReference type="InterPro" id="IPR001764">
    <property type="entry name" value="Glyco_hydro_3_N"/>
</dbReference>
<comment type="function">
    <text evidence="11">Plays a role in peptidoglycan recycling by cleaving the terminal beta-1,4-linked N-acetylglucosamine (GlcNAc) from peptide-linked peptidoglycan fragments, giving rise to free GlcNAc, anhydro-N-acetylmuramic acid and anhydro-N-acetylmuramic acid-linked peptides.</text>
</comment>
<keyword evidence="6 11" id="KW-0573">Peptidoglycan synthesis</keyword>
<dbReference type="InterPro" id="IPR022956">
    <property type="entry name" value="Beta_hexosaminidase_bac"/>
</dbReference>
<dbReference type="RefSeq" id="WP_017366298.1">
    <property type="nucleotide sequence ID" value="NZ_OX458332.1"/>
</dbReference>
<organism evidence="13 14">
    <name type="scientific">Methylococcus capsulatus</name>
    <dbReference type="NCBI Taxonomy" id="414"/>
    <lineage>
        <taxon>Bacteria</taxon>
        <taxon>Pseudomonadati</taxon>
        <taxon>Pseudomonadota</taxon>
        <taxon>Gammaproteobacteria</taxon>
        <taxon>Methylococcales</taxon>
        <taxon>Methylococcaceae</taxon>
        <taxon>Methylococcus</taxon>
    </lineage>
</organism>
<dbReference type="GO" id="GO:0004563">
    <property type="term" value="F:beta-N-acetylhexosaminidase activity"/>
    <property type="evidence" value="ECO:0007669"/>
    <property type="project" value="UniProtKB-UniRule"/>
</dbReference>
<gene>
    <name evidence="11 13" type="primary">nagZ</name>
    <name evidence="13" type="ORF">MCNOR_2628</name>
</gene>
<evidence type="ECO:0000256" key="5">
    <source>
        <dbReference type="ARBA" id="ARBA00022960"/>
    </source>
</evidence>
<feature type="binding site" evidence="11">
    <location>
        <position position="75"/>
    </location>
    <ligand>
        <name>substrate</name>
    </ligand>
</feature>
<dbReference type="EC" id="3.2.1.52" evidence="11"/>
<evidence type="ECO:0000313" key="14">
    <source>
        <dbReference type="Proteomes" id="UP001158598"/>
    </source>
</evidence>
<dbReference type="InterPro" id="IPR036962">
    <property type="entry name" value="Glyco_hydro_3_N_sf"/>
</dbReference>
<evidence type="ECO:0000256" key="4">
    <source>
        <dbReference type="ARBA" id="ARBA00022801"/>
    </source>
</evidence>
<feature type="active site" description="Proton donor/acceptor" evidence="11">
    <location>
        <position position="181"/>
    </location>
</feature>
<feature type="binding site" evidence="11">
    <location>
        <position position="138"/>
    </location>
    <ligand>
        <name>substrate</name>
    </ligand>
</feature>
<dbReference type="PANTHER" id="PTHR30480">
    <property type="entry name" value="BETA-HEXOSAMINIDASE-RELATED"/>
    <property type="match status" value="1"/>
</dbReference>
<protein>
    <recommendedName>
        <fullName evidence="11">Beta-hexosaminidase</fullName>
        <ecNumber evidence="11">3.2.1.52</ecNumber>
    </recommendedName>
    <alternativeName>
        <fullName evidence="11">Beta-N-acetylhexosaminidase</fullName>
    </alternativeName>
    <alternativeName>
        <fullName evidence="11">N-acetyl-beta-glucosaminidase</fullName>
    </alternativeName>
</protein>
<evidence type="ECO:0000256" key="9">
    <source>
        <dbReference type="ARBA" id="ARBA00023316"/>
    </source>
</evidence>
<keyword evidence="5 11" id="KW-0133">Cell shape</keyword>
<accession>A0AA35UJG4</accession>
<dbReference type="PANTHER" id="PTHR30480:SF13">
    <property type="entry name" value="BETA-HEXOSAMINIDASE"/>
    <property type="match status" value="1"/>
</dbReference>
<proteinExistence type="inferred from homology"/>
<dbReference type="GO" id="GO:0071555">
    <property type="term" value="P:cell wall organization"/>
    <property type="evidence" value="ECO:0007669"/>
    <property type="project" value="UniProtKB-KW"/>
</dbReference>
<dbReference type="NCBIfam" id="NF003740">
    <property type="entry name" value="PRK05337.1"/>
    <property type="match status" value="1"/>
</dbReference>
<evidence type="ECO:0000256" key="11">
    <source>
        <dbReference type="HAMAP-Rule" id="MF_00364"/>
    </source>
</evidence>
<feature type="active site" description="Nucleophile" evidence="11">
    <location>
        <position position="252"/>
    </location>
</feature>
<reference evidence="13" key="1">
    <citation type="submission" date="2023-03" db="EMBL/GenBank/DDBJ databases">
        <authorList>
            <person name="Pearce D."/>
        </authorList>
    </citation>
    <scope>NUCLEOTIDE SEQUENCE</scope>
    <source>
        <strain evidence="13">Mc</strain>
    </source>
</reference>
<evidence type="ECO:0000256" key="10">
    <source>
        <dbReference type="ARBA" id="ARBA00037880"/>
    </source>
</evidence>
<dbReference type="HAMAP" id="MF_00364">
    <property type="entry name" value="NagZ"/>
    <property type="match status" value="1"/>
</dbReference>
<keyword evidence="8 11" id="KW-0131">Cell cycle</keyword>
<dbReference type="InterPro" id="IPR017853">
    <property type="entry name" value="GH"/>
</dbReference>
<sequence>MNPISPPRCVMFDLVGPRLSADEREFLCHPAAGGLILFSRNYASPDQMLALVSEVRSLRPDMLIAVDHEGGRVQRFREGFTRLPPASAYLEVAGEAGLAAAETAGWLMAAELRAVGVDFSFAPVLDVDSGISTVIGDRAFARTPEEVTAAARAFATGMRRAGMAAVGKHFPGHGGVAGDSHLVLPEDRRELEELLARDLLPFSALIRENLEGIMPAHVLYSRIDARPPCFSPFWLQTILRERMNFDGAIFSDDLSMAGAAVAGDYAARALAALEAGCDMLVVCNTPEATASILEALENRTASPGSTRRLAAMYGRSRIDRDALVASSEWRNAVDRIHSFNDSAQ</sequence>
<evidence type="ECO:0000256" key="2">
    <source>
        <dbReference type="ARBA" id="ARBA00022490"/>
    </source>
</evidence>
<keyword evidence="7 11" id="KW-0326">Glycosidase</keyword>
<evidence type="ECO:0000256" key="8">
    <source>
        <dbReference type="ARBA" id="ARBA00023306"/>
    </source>
</evidence>
<evidence type="ECO:0000259" key="12">
    <source>
        <dbReference type="Pfam" id="PF00933"/>
    </source>
</evidence>
<keyword evidence="4 11" id="KW-0378">Hydrolase</keyword>
<comment type="pathway">
    <text evidence="10 11">Cell wall biogenesis; peptidoglycan recycling.</text>
</comment>
<feature type="domain" description="Glycoside hydrolase family 3 N-terminal" evidence="12">
    <location>
        <begin position="17"/>
        <end position="298"/>
    </location>
</feature>
<keyword evidence="9 11" id="KW-0961">Cell wall biogenesis/degradation</keyword>
<evidence type="ECO:0000256" key="7">
    <source>
        <dbReference type="ARBA" id="ARBA00023295"/>
    </source>
</evidence>
<dbReference type="Gene3D" id="3.20.20.300">
    <property type="entry name" value="Glycoside hydrolase, family 3, N-terminal domain"/>
    <property type="match status" value="1"/>
</dbReference>
<dbReference type="GO" id="GO:0009252">
    <property type="term" value="P:peptidoglycan biosynthetic process"/>
    <property type="evidence" value="ECO:0007669"/>
    <property type="project" value="UniProtKB-KW"/>
</dbReference>
<dbReference type="GO" id="GO:0009254">
    <property type="term" value="P:peptidoglycan turnover"/>
    <property type="evidence" value="ECO:0007669"/>
    <property type="project" value="UniProtKB-UniRule"/>
</dbReference>